<gene>
    <name evidence="8" type="ORF">QJT80_12995</name>
</gene>
<feature type="chain" id="PRO_5041736660" evidence="6">
    <location>
        <begin position="23"/>
        <end position="311"/>
    </location>
</feature>
<evidence type="ECO:0000256" key="4">
    <source>
        <dbReference type="RuleBase" id="RU003744"/>
    </source>
</evidence>
<feature type="compositionally biased region" description="Pro residues" evidence="5">
    <location>
        <begin position="276"/>
        <end position="291"/>
    </location>
</feature>
<dbReference type="PANTHER" id="PTHR35936:SF17">
    <property type="entry name" value="ARGININE-BINDING EXTRACELLULAR PROTEIN ARTP"/>
    <property type="match status" value="1"/>
</dbReference>
<dbReference type="EMBL" id="CP124755">
    <property type="protein sequence ID" value="WGZ90391.1"/>
    <property type="molecule type" value="Genomic_DNA"/>
</dbReference>
<comment type="subcellular location">
    <subcellularLocation>
        <location evidence="1">Cell envelope</location>
    </subcellularLocation>
</comment>
<feature type="region of interest" description="Disordered" evidence="5">
    <location>
        <begin position="275"/>
        <end position="311"/>
    </location>
</feature>
<evidence type="ECO:0000256" key="1">
    <source>
        <dbReference type="ARBA" id="ARBA00004196"/>
    </source>
</evidence>
<dbReference type="InterPro" id="IPR018313">
    <property type="entry name" value="SBP_3_CS"/>
</dbReference>
<dbReference type="GO" id="GO:0030313">
    <property type="term" value="C:cell envelope"/>
    <property type="evidence" value="ECO:0007669"/>
    <property type="project" value="UniProtKB-SubCell"/>
</dbReference>
<evidence type="ECO:0000313" key="8">
    <source>
        <dbReference type="EMBL" id="WGZ90391.1"/>
    </source>
</evidence>
<evidence type="ECO:0000256" key="5">
    <source>
        <dbReference type="SAM" id="MobiDB-lite"/>
    </source>
</evidence>
<evidence type="ECO:0000256" key="6">
    <source>
        <dbReference type="SAM" id="SignalP"/>
    </source>
</evidence>
<sequence length="311" mass="33618">MNIQYFKIVALSLTLISANTWADLADVKNKGVLSVSLYKDFPPYSYVKEGKQQGIDVDIANALANKLGVSSQIRLVGADENVEDDLRNNVWKGHYLGGGVTDAMLHMPVDNAFSAKVDKVKFIAPYQLEQVAFAFNTNKVGQHPTLANFMSEPIGVEVDTLSDFYLLQAMQGQISKNIRHFENISKASDALKAGEISGIMGPRGELEGVLAERPANIQIQSLITPGLARNSWAMGIAVKADNAELANALNNSMADLVRDGTVKHIFEQYKVGYNPPAAPPEALKPPAPTTPPVITSPIPTQPPTQAQPLAK</sequence>
<dbReference type="Proteomes" id="UP001300672">
    <property type="component" value="Chromosome"/>
</dbReference>
<proteinExistence type="inferred from homology"/>
<organism evidence="8">
    <name type="scientific">Candidatus Thiocaldithrix dubininis</name>
    <dbReference type="NCBI Taxonomy" id="3080823"/>
    <lineage>
        <taxon>Bacteria</taxon>
        <taxon>Pseudomonadati</taxon>
        <taxon>Pseudomonadota</taxon>
        <taxon>Gammaproteobacteria</taxon>
        <taxon>Thiotrichales</taxon>
        <taxon>Thiotrichaceae</taxon>
        <taxon>Candidatus Thiocaldithrix</taxon>
    </lineage>
</organism>
<dbReference type="PANTHER" id="PTHR35936">
    <property type="entry name" value="MEMBRANE-BOUND LYTIC MUREIN TRANSGLYCOSYLASE F"/>
    <property type="match status" value="1"/>
</dbReference>
<reference evidence="8" key="2">
    <citation type="submission" date="2023-04" db="EMBL/GenBank/DDBJ databases">
        <authorList>
            <person name="Beletskiy A.V."/>
            <person name="Mardanov A.V."/>
            <person name="Ravin N.V."/>
        </authorList>
    </citation>
    <scope>NUCLEOTIDE SEQUENCE</scope>
    <source>
        <strain evidence="8">GKL-01</strain>
    </source>
</reference>
<dbReference type="InterPro" id="IPR001638">
    <property type="entry name" value="Solute-binding_3/MltF_N"/>
</dbReference>
<dbReference type="KEGG" id="tdu:QJT80_12995"/>
<keyword evidence="3 6" id="KW-0732">Signal</keyword>
<evidence type="ECO:0000256" key="2">
    <source>
        <dbReference type="ARBA" id="ARBA00010333"/>
    </source>
</evidence>
<dbReference type="PROSITE" id="PS01039">
    <property type="entry name" value="SBP_BACTERIAL_3"/>
    <property type="match status" value="1"/>
</dbReference>
<evidence type="ECO:0000256" key="3">
    <source>
        <dbReference type="ARBA" id="ARBA00022729"/>
    </source>
</evidence>
<feature type="domain" description="Solute-binding protein family 3/N-terminal" evidence="7">
    <location>
        <begin position="32"/>
        <end position="274"/>
    </location>
</feature>
<evidence type="ECO:0000259" key="7">
    <source>
        <dbReference type="SMART" id="SM00062"/>
    </source>
</evidence>
<dbReference type="SMART" id="SM00062">
    <property type="entry name" value="PBPb"/>
    <property type="match status" value="1"/>
</dbReference>
<comment type="similarity">
    <text evidence="2 4">Belongs to the bacterial solute-binding protein 3 family.</text>
</comment>
<dbReference type="SUPFAM" id="SSF53850">
    <property type="entry name" value="Periplasmic binding protein-like II"/>
    <property type="match status" value="1"/>
</dbReference>
<reference evidence="8" key="1">
    <citation type="journal article" date="2023" name="Int. J. Mol. Sci.">
        <title>Metagenomics Revealed a New Genus 'Candidatus Thiocaldithrix dubininis' gen. nov., sp. nov. and a New Species 'Candidatus Thiothrix putei' sp. nov. in the Family Thiotrichaceae, Some Members of Which Have Traits of Both Na+- and H+-Motive Energetics.</title>
        <authorList>
            <person name="Ravin N.V."/>
            <person name="Muntyan M.S."/>
            <person name="Smolyakov D.D."/>
            <person name="Rudenko T.S."/>
            <person name="Beletsky A.V."/>
            <person name="Mardanov A.V."/>
            <person name="Grabovich M.Y."/>
        </authorList>
    </citation>
    <scope>NUCLEOTIDE SEQUENCE</scope>
    <source>
        <strain evidence="8">GKL-01</strain>
    </source>
</reference>
<dbReference type="AlphaFoldDB" id="A0AA95KER1"/>
<dbReference type="Pfam" id="PF00497">
    <property type="entry name" value="SBP_bac_3"/>
    <property type="match status" value="1"/>
</dbReference>
<dbReference type="Gene3D" id="3.40.190.10">
    <property type="entry name" value="Periplasmic binding protein-like II"/>
    <property type="match status" value="2"/>
</dbReference>
<protein>
    <submittedName>
        <fullName evidence="8">Transporter substrate-binding domain-containing protein</fullName>
    </submittedName>
</protein>
<name>A0AA95KER1_9GAMM</name>
<accession>A0AA95KER1</accession>
<feature type="compositionally biased region" description="Low complexity" evidence="5">
    <location>
        <begin position="292"/>
        <end position="311"/>
    </location>
</feature>
<feature type="signal peptide" evidence="6">
    <location>
        <begin position="1"/>
        <end position="22"/>
    </location>
</feature>